<proteinExistence type="predicted"/>
<accession>A0A6P2RQN9</accession>
<dbReference type="Proteomes" id="UP000494218">
    <property type="component" value="Unassembled WGS sequence"/>
</dbReference>
<sequence length="68" mass="7914">MPRGQFAMLEQARDEAIERWGYDRLRVIGHGEMPEWLGGTRYLARFHDPEAGHLNLLTLALRPRQCPI</sequence>
<name>A0A6P2RQN9_BURL3</name>
<protein>
    <submittedName>
        <fullName evidence="1">FAD dependent oxidoreductase</fullName>
    </submittedName>
</protein>
<dbReference type="EMBL" id="CABVPW010000042">
    <property type="protein sequence ID" value="VWC33814.1"/>
    <property type="molecule type" value="Genomic_DNA"/>
</dbReference>
<evidence type="ECO:0000313" key="2">
    <source>
        <dbReference type="Proteomes" id="UP000494218"/>
    </source>
</evidence>
<evidence type="ECO:0000313" key="1">
    <source>
        <dbReference type="EMBL" id="VWC33814.1"/>
    </source>
</evidence>
<gene>
    <name evidence="1" type="ORF">BLA23254_06512</name>
</gene>
<reference evidence="1 2" key="1">
    <citation type="submission" date="2019-09" db="EMBL/GenBank/DDBJ databases">
        <authorList>
            <person name="Depoorter E."/>
        </authorList>
    </citation>
    <scope>NUCLEOTIDE SEQUENCE [LARGE SCALE GENOMIC DNA]</scope>
    <source>
        <strain evidence="1">LMG 23254</strain>
    </source>
</reference>
<organism evidence="1 2">
    <name type="scientific">Burkholderia lata (strain ATCC 17760 / DSM 23089 / LMG 22485 / NCIMB 9086 / R18194 / 383)</name>
    <dbReference type="NCBI Taxonomy" id="482957"/>
    <lineage>
        <taxon>Bacteria</taxon>
        <taxon>Pseudomonadati</taxon>
        <taxon>Pseudomonadota</taxon>
        <taxon>Betaproteobacteria</taxon>
        <taxon>Burkholderiales</taxon>
        <taxon>Burkholderiaceae</taxon>
        <taxon>Burkholderia</taxon>
        <taxon>Burkholderia cepacia complex</taxon>
    </lineage>
</organism>
<dbReference type="AlphaFoldDB" id="A0A6P2RQN9"/>